<gene>
    <name evidence="2" type="ORF">SAMN05661096_03351</name>
</gene>
<feature type="transmembrane region" description="Helical" evidence="1">
    <location>
        <begin position="40"/>
        <end position="58"/>
    </location>
</feature>
<reference evidence="3" key="1">
    <citation type="submission" date="2017-04" db="EMBL/GenBank/DDBJ databases">
        <authorList>
            <person name="Varghese N."/>
            <person name="Submissions S."/>
        </authorList>
    </citation>
    <scope>NUCLEOTIDE SEQUENCE [LARGE SCALE GENOMIC DNA]</scope>
    <source>
        <strain evidence="3">DSM 4125</strain>
    </source>
</reference>
<feature type="transmembrane region" description="Helical" evidence="1">
    <location>
        <begin position="7"/>
        <end position="25"/>
    </location>
</feature>
<dbReference type="AlphaFoldDB" id="A0A1X7KZT8"/>
<evidence type="ECO:0000256" key="1">
    <source>
        <dbReference type="SAM" id="Phobius"/>
    </source>
</evidence>
<dbReference type="EMBL" id="FXAW01000007">
    <property type="protein sequence ID" value="SMG47108.1"/>
    <property type="molecule type" value="Genomic_DNA"/>
</dbReference>
<dbReference type="Proteomes" id="UP000193804">
    <property type="component" value="Unassembled WGS sequence"/>
</dbReference>
<dbReference type="RefSeq" id="WP_085518483.1">
    <property type="nucleotide sequence ID" value="NZ_FXAW01000007.1"/>
</dbReference>
<proteinExistence type="predicted"/>
<accession>A0A1X7KZT8</accession>
<protein>
    <submittedName>
        <fullName evidence="2">Uncharacterized protein</fullName>
    </submittedName>
</protein>
<evidence type="ECO:0000313" key="2">
    <source>
        <dbReference type="EMBL" id="SMG47108.1"/>
    </source>
</evidence>
<keyword evidence="1" id="KW-0812">Transmembrane</keyword>
<keyword evidence="1" id="KW-1133">Transmembrane helix</keyword>
<feature type="transmembrane region" description="Helical" evidence="1">
    <location>
        <begin position="79"/>
        <end position="100"/>
    </location>
</feature>
<organism evidence="2 3">
    <name type="scientific">Marivirga sericea</name>
    <dbReference type="NCBI Taxonomy" id="1028"/>
    <lineage>
        <taxon>Bacteria</taxon>
        <taxon>Pseudomonadati</taxon>
        <taxon>Bacteroidota</taxon>
        <taxon>Cytophagia</taxon>
        <taxon>Cytophagales</taxon>
        <taxon>Marivirgaceae</taxon>
        <taxon>Marivirga</taxon>
    </lineage>
</organism>
<keyword evidence="1" id="KW-0472">Membrane</keyword>
<sequence length="140" mass="15803">MEKVFKIFHYLSFIKYPILIIAVYYSYKPIFSDGKDLLESYNYALIFLGLGMGFDSLKNYGKLTWLDKKVYHKPKVAKYYFSVLGLLILSLVVFGAIGYFSTAQSALKELSIGLIIIGIGTIALLKAGMQATKNFIESEK</sequence>
<keyword evidence="3" id="KW-1185">Reference proteome</keyword>
<evidence type="ECO:0000313" key="3">
    <source>
        <dbReference type="Proteomes" id="UP000193804"/>
    </source>
</evidence>
<feature type="transmembrane region" description="Helical" evidence="1">
    <location>
        <begin position="106"/>
        <end position="125"/>
    </location>
</feature>
<name>A0A1X7KZT8_9BACT</name>
<dbReference type="OrthoDB" id="982062at2"/>